<dbReference type="Pfam" id="PF11823">
    <property type="entry name" value="Se_S_carrier"/>
    <property type="match status" value="1"/>
</dbReference>
<accession>A0A9D1MCG4</accession>
<evidence type="ECO:0000313" key="3">
    <source>
        <dbReference type="Proteomes" id="UP000824109"/>
    </source>
</evidence>
<sequence length="88" mass="9843">MKTMLITVGSITTAARLAAILERNTGCPAETVHTPAAVNKGGCSYSIRFPEQHIERARELISEYKVPVKKYYSETICGGRREYHDISR</sequence>
<organism evidence="2 3">
    <name type="scientific">Candidatus Ornithomonoglobus merdipullorum</name>
    <dbReference type="NCBI Taxonomy" id="2840895"/>
    <lineage>
        <taxon>Bacteria</taxon>
        <taxon>Bacillati</taxon>
        <taxon>Bacillota</taxon>
        <taxon>Clostridia</taxon>
        <taxon>Candidatus Ornithomonoglobus</taxon>
    </lineage>
</organism>
<evidence type="ECO:0000313" key="2">
    <source>
        <dbReference type="EMBL" id="HIU57669.1"/>
    </source>
</evidence>
<reference evidence="2" key="2">
    <citation type="journal article" date="2021" name="PeerJ">
        <title>Extensive microbial diversity within the chicken gut microbiome revealed by metagenomics and culture.</title>
        <authorList>
            <person name="Gilroy R."/>
            <person name="Ravi A."/>
            <person name="Getino M."/>
            <person name="Pursley I."/>
            <person name="Horton D.L."/>
            <person name="Alikhan N.F."/>
            <person name="Baker D."/>
            <person name="Gharbi K."/>
            <person name="Hall N."/>
            <person name="Watson M."/>
            <person name="Adriaenssens E.M."/>
            <person name="Foster-Nyarko E."/>
            <person name="Jarju S."/>
            <person name="Secka A."/>
            <person name="Antonio M."/>
            <person name="Oren A."/>
            <person name="Chaudhuri R.R."/>
            <person name="La Ragione R."/>
            <person name="Hildebrand F."/>
            <person name="Pallen M.J."/>
        </authorList>
    </citation>
    <scope>NUCLEOTIDE SEQUENCE</scope>
    <source>
        <strain evidence="2">USAMLcec3-3695</strain>
    </source>
</reference>
<dbReference type="EMBL" id="DVNB01000082">
    <property type="protein sequence ID" value="HIU57669.1"/>
    <property type="molecule type" value="Genomic_DNA"/>
</dbReference>
<dbReference type="AlphaFoldDB" id="A0A9D1MCG4"/>
<protein>
    <submittedName>
        <fullName evidence="2">DUF3343 domain-containing protein</fullName>
    </submittedName>
</protein>
<dbReference type="Proteomes" id="UP000824109">
    <property type="component" value="Unassembled WGS sequence"/>
</dbReference>
<proteinExistence type="predicted"/>
<evidence type="ECO:0000259" key="1">
    <source>
        <dbReference type="Pfam" id="PF11823"/>
    </source>
</evidence>
<dbReference type="InterPro" id="IPR021778">
    <property type="entry name" value="Se/S_carrier-like"/>
</dbReference>
<feature type="domain" description="Putative Se/S carrier protein-like" evidence="1">
    <location>
        <begin position="5"/>
        <end position="72"/>
    </location>
</feature>
<comment type="caution">
    <text evidence="2">The sequence shown here is derived from an EMBL/GenBank/DDBJ whole genome shotgun (WGS) entry which is preliminary data.</text>
</comment>
<name>A0A9D1MCG4_9FIRM</name>
<gene>
    <name evidence="2" type="ORF">IAA61_07680</name>
</gene>
<reference evidence="2" key="1">
    <citation type="submission" date="2020-10" db="EMBL/GenBank/DDBJ databases">
        <authorList>
            <person name="Gilroy R."/>
        </authorList>
    </citation>
    <scope>NUCLEOTIDE SEQUENCE</scope>
    <source>
        <strain evidence="2">USAMLcec3-3695</strain>
    </source>
</reference>